<keyword evidence="1" id="KW-1133">Transmembrane helix</keyword>
<evidence type="ECO:0000313" key="2">
    <source>
        <dbReference type="EMBL" id="QKF07831.1"/>
    </source>
</evidence>
<dbReference type="Proteomes" id="UP000503297">
    <property type="component" value="Chromosome"/>
</dbReference>
<reference evidence="3" key="1">
    <citation type="submission" date="2020-05" db="EMBL/GenBank/DDBJ databases">
        <title>Novel species in genus Nocardioides.</title>
        <authorList>
            <person name="Zhang G."/>
        </authorList>
    </citation>
    <scope>NUCLEOTIDE SEQUENCE [LARGE SCALE GENOMIC DNA]</scope>
    <source>
        <strain evidence="3">zg-1050</strain>
    </source>
</reference>
<keyword evidence="1" id="KW-0812">Transmembrane</keyword>
<accession>A0A6M8J3V9</accession>
<feature type="transmembrane region" description="Helical" evidence="1">
    <location>
        <begin position="80"/>
        <end position="98"/>
    </location>
</feature>
<organism evidence="2 3">
    <name type="scientific">Berryella wangjianweii</name>
    <dbReference type="NCBI Taxonomy" id="2734634"/>
    <lineage>
        <taxon>Bacteria</taxon>
        <taxon>Bacillati</taxon>
        <taxon>Actinomycetota</taxon>
        <taxon>Coriobacteriia</taxon>
        <taxon>Eggerthellales</taxon>
        <taxon>Eggerthellaceae</taxon>
        <taxon>Berryella</taxon>
    </lineage>
</organism>
<keyword evidence="1" id="KW-0472">Membrane</keyword>
<dbReference type="AlphaFoldDB" id="A0A6M8J3V9"/>
<dbReference type="RefSeq" id="WP_173165273.1">
    <property type="nucleotide sequence ID" value="NZ_CP053716.1"/>
</dbReference>
<keyword evidence="3" id="KW-1185">Reference proteome</keyword>
<feature type="transmembrane region" description="Helical" evidence="1">
    <location>
        <begin position="38"/>
        <end position="60"/>
    </location>
</feature>
<name>A0A6M8J3V9_9ACTN</name>
<protein>
    <submittedName>
        <fullName evidence="2">Uncharacterized protein</fullName>
    </submittedName>
</protein>
<feature type="transmembrane region" description="Helical" evidence="1">
    <location>
        <begin position="6"/>
        <end position="26"/>
    </location>
</feature>
<evidence type="ECO:0000256" key="1">
    <source>
        <dbReference type="SAM" id="Phobius"/>
    </source>
</evidence>
<gene>
    <name evidence="2" type="ORF">HLV38_06710</name>
</gene>
<evidence type="ECO:0000313" key="3">
    <source>
        <dbReference type="Proteomes" id="UP000503297"/>
    </source>
</evidence>
<proteinExistence type="predicted"/>
<dbReference type="KEGG" id="bwa:HLV38_06710"/>
<sequence length="128" mass="14078">MLVIVVSAVLVRVPLVGPVMMTRMGAMSVHLLIRMGTMLMRLLMLMLATATAVMGMPMLVHMRVLVLVRLHAVMLMNVGMGVRMSMLVIVGHDVSLLLKDQIRLRGKADHTPLSAHPLPPLALSHQHH</sequence>
<dbReference type="EMBL" id="CP053716">
    <property type="protein sequence ID" value="QKF07831.1"/>
    <property type="molecule type" value="Genomic_DNA"/>
</dbReference>